<dbReference type="Proteomes" id="UP000028252">
    <property type="component" value="Unassembled WGS sequence"/>
</dbReference>
<accession>A0A081FXG3</accession>
<gene>
    <name evidence="7" type="ORF">ADIMK_2742</name>
</gene>
<comment type="caution">
    <text evidence="7">The sequence shown here is derived from an EMBL/GenBank/DDBJ whole genome shotgun (WGS) entry which is preliminary data.</text>
</comment>
<evidence type="ECO:0000313" key="7">
    <source>
        <dbReference type="EMBL" id="KEA63218.1"/>
    </source>
</evidence>
<dbReference type="InterPro" id="IPR043128">
    <property type="entry name" value="Rev_trsase/Diguanyl_cyclase"/>
</dbReference>
<evidence type="ECO:0000256" key="1">
    <source>
        <dbReference type="ARBA" id="ARBA00001946"/>
    </source>
</evidence>
<dbReference type="FunFam" id="3.30.70.270:FF:000001">
    <property type="entry name" value="Diguanylate cyclase domain protein"/>
    <property type="match status" value="1"/>
</dbReference>
<dbReference type="Gene3D" id="6.10.340.10">
    <property type="match status" value="1"/>
</dbReference>
<dbReference type="PATRIC" id="fig|1232683.4.peg.2695"/>
<dbReference type="OrthoDB" id="5496380at2"/>
<dbReference type="Gene3D" id="3.30.70.270">
    <property type="match status" value="1"/>
</dbReference>
<organism evidence="7 8">
    <name type="scientific">Marinobacterium lacunae</name>
    <dbReference type="NCBI Taxonomy" id="1232683"/>
    <lineage>
        <taxon>Bacteria</taxon>
        <taxon>Pseudomonadati</taxon>
        <taxon>Pseudomonadota</taxon>
        <taxon>Gammaproteobacteria</taxon>
        <taxon>Oceanospirillales</taxon>
        <taxon>Oceanospirillaceae</taxon>
        <taxon>Marinobacterium</taxon>
    </lineage>
</organism>
<keyword evidence="4" id="KW-0812">Transmembrane</keyword>
<dbReference type="InterPro" id="IPR003660">
    <property type="entry name" value="HAMP_dom"/>
</dbReference>
<proteinExistence type="predicted"/>
<dbReference type="RefSeq" id="WP_036189171.1">
    <property type="nucleotide sequence ID" value="NZ_JMQN01000040.1"/>
</dbReference>
<dbReference type="SMART" id="SM00267">
    <property type="entry name" value="GGDEF"/>
    <property type="match status" value="1"/>
</dbReference>
<dbReference type="eggNOG" id="COG2199">
    <property type="taxonomic scope" value="Bacteria"/>
</dbReference>
<evidence type="ECO:0000259" key="6">
    <source>
        <dbReference type="PROSITE" id="PS50887"/>
    </source>
</evidence>
<dbReference type="PANTHER" id="PTHR45138:SF9">
    <property type="entry name" value="DIGUANYLATE CYCLASE DGCM-RELATED"/>
    <property type="match status" value="1"/>
</dbReference>
<sequence length="564" mass="64487">MNLKTRFMLLMLALFVIAAAIVWVLVRQLSESIVEEWATRYAEKQVLYDKGRTLQPILREIALSRQFATSQQLLEWAHNPSDDTLTQKAITEMETFRRNFSDHSYFVALLDSGRYYHNNAENEYADQQYRYTLDPERSADRWFYDIVQQNRDMHLNVNPDVELGVTKLWIDMLMRDGERILGVAGTGLDLTHFLNDVVDPTDPGITRLFIDHDGAIQLFRDQNLIDFASITKASADKKTVDRLFSDHEDRQAVRELMQQLAKTPDQVLSRFVTIDNRRHLAGIAYLPEIGWYEITLLDLDVILPLSHFTGILLSFGLMLLISLFMLHIALSRFVIRPLGQLESAMDEIRQGHAPSTLAPISSKSEIGRLTTHFQTMAHAVQRSREELETKVLERTKALELQSKTDPLTDLLNRRGMQERLESQTEQLEREGRAFGLIWLDLDGFKDVNDRFGHEAGDRILVGVAQQIRSVIRPYDSAARWGGDEFLVLIQTEQRDLVHQLCERVREAVEAHQVFYGGDQEPVSITLSAGSHLAREGESLETILHSADQALYQAKAAGRNRCIAS</sequence>
<evidence type="ECO:0000256" key="2">
    <source>
        <dbReference type="ARBA" id="ARBA00012528"/>
    </source>
</evidence>
<dbReference type="InterPro" id="IPR029787">
    <property type="entry name" value="Nucleotide_cyclase"/>
</dbReference>
<protein>
    <recommendedName>
        <fullName evidence="2">diguanylate cyclase</fullName>
        <ecNumber evidence="2">2.7.7.65</ecNumber>
    </recommendedName>
</protein>
<dbReference type="NCBIfam" id="TIGR00254">
    <property type="entry name" value="GGDEF"/>
    <property type="match status" value="1"/>
</dbReference>
<dbReference type="GO" id="GO:0043709">
    <property type="term" value="P:cell adhesion involved in single-species biofilm formation"/>
    <property type="evidence" value="ECO:0007669"/>
    <property type="project" value="TreeGrafter"/>
</dbReference>
<dbReference type="PANTHER" id="PTHR45138">
    <property type="entry name" value="REGULATORY COMPONENTS OF SENSORY TRANSDUCTION SYSTEM"/>
    <property type="match status" value="1"/>
</dbReference>
<dbReference type="GO" id="GO:0005886">
    <property type="term" value="C:plasma membrane"/>
    <property type="evidence" value="ECO:0007669"/>
    <property type="project" value="TreeGrafter"/>
</dbReference>
<dbReference type="CDD" id="cd01949">
    <property type="entry name" value="GGDEF"/>
    <property type="match status" value="1"/>
</dbReference>
<keyword evidence="4" id="KW-0472">Membrane</keyword>
<evidence type="ECO:0000256" key="4">
    <source>
        <dbReference type="SAM" id="Phobius"/>
    </source>
</evidence>
<dbReference type="STRING" id="1232683.ADIMK_2742"/>
<comment type="catalytic activity">
    <reaction evidence="3">
        <text>2 GTP = 3',3'-c-di-GMP + 2 diphosphate</text>
        <dbReference type="Rhea" id="RHEA:24898"/>
        <dbReference type="ChEBI" id="CHEBI:33019"/>
        <dbReference type="ChEBI" id="CHEBI:37565"/>
        <dbReference type="ChEBI" id="CHEBI:58805"/>
        <dbReference type="EC" id="2.7.7.65"/>
    </reaction>
</comment>
<keyword evidence="4" id="KW-1133">Transmembrane helix</keyword>
<evidence type="ECO:0000259" key="5">
    <source>
        <dbReference type="PROSITE" id="PS50885"/>
    </source>
</evidence>
<reference evidence="7 8" key="1">
    <citation type="submission" date="2014-04" db="EMBL/GenBank/DDBJ databases">
        <title>Marinobacterium kochiensis sp. nov., isolated from sediment sample collected from Kochi backwaters in Kerala, India.</title>
        <authorList>
            <person name="Singh A."/>
            <person name="Pinnaka A.K."/>
        </authorList>
    </citation>
    <scope>NUCLEOTIDE SEQUENCE [LARGE SCALE GENOMIC DNA]</scope>
    <source>
        <strain evidence="7 8">AK27</strain>
    </source>
</reference>
<feature type="domain" description="HAMP" evidence="5">
    <location>
        <begin position="332"/>
        <end position="385"/>
    </location>
</feature>
<dbReference type="SUPFAM" id="SSF158472">
    <property type="entry name" value="HAMP domain-like"/>
    <property type="match status" value="1"/>
</dbReference>
<evidence type="ECO:0000256" key="3">
    <source>
        <dbReference type="ARBA" id="ARBA00034247"/>
    </source>
</evidence>
<feature type="domain" description="GGDEF" evidence="6">
    <location>
        <begin position="432"/>
        <end position="564"/>
    </location>
</feature>
<dbReference type="Pfam" id="PF00990">
    <property type="entry name" value="GGDEF"/>
    <property type="match status" value="1"/>
</dbReference>
<dbReference type="Pfam" id="PF00672">
    <property type="entry name" value="HAMP"/>
    <property type="match status" value="1"/>
</dbReference>
<dbReference type="InterPro" id="IPR050469">
    <property type="entry name" value="Diguanylate_Cyclase"/>
</dbReference>
<dbReference type="GO" id="GO:0052621">
    <property type="term" value="F:diguanylate cyclase activity"/>
    <property type="evidence" value="ECO:0007669"/>
    <property type="project" value="UniProtKB-EC"/>
</dbReference>
<dbReference type="EC" id="2.7.7.65" evidence="2"/>
<dbReference type="GO" id="GO:0007165">
    <property type="term" value="P:signal transduction"/>
    <property type="evidence" value="ECO:0007669"/>
    <property type="project" value="InterPro"/>
</dbReference>
<comment type="cofactor">
    <cofactor evidence="1">
        <name>Mg(2+)</name>
        <dbReference type="ChEBI" id="CHEBI:18420"/>
    </cofactor>
</comment>
<dbReference type="SUPFAM" id="SSF55073">
    <property type="entry name" value="Nucleotide cyclase"/>
    <property type="match status" value="1"/>
</dbReference>
<dbReference type="SMART" id="SM00304">
    <property type="entry name" value="HAMP"/>
    <property type="match status" value="1"/>
</dbReference>
<feature type="transmembrane region" description="Helical" evidence="4">
    <location>
        <begin position="7"/>
        <end position="26"/>
    </location>
</feature>
<name>A0A081FXG3_9GAMM</name>
<dbReference type="InterPro" id="IPR000160">
    <property type="entry name" value="GGDEF_dom"/>
</dbReference>
<keyword evidence="8" id="KW-1185">Reference proteome</keyword>
<dbReference type="EMBL" id="JMQN01000040">
    <property type="protein sequence ID" value="KEA63218.1"/>
    <property type="molecule type" value="Genomic_DNA"/>
</dbReference>
<dbReference type="PROSITE" id="PS50887">
    <property type="entry name" value="GGDEF"/>
    <property type="match status" value="1"/>
</dbReference>
<dbReference type="AlphaFoldDB" id="A0A081FXG3"/>
<dbReference type="PROSITE" id="PS50885">
    <property type="entry name" value="HAMP"/>
    <property type="match status" value="1"/>
</dbReference>
<evidence type="ECO:0000313" key="8">
    <source>
        <dbReference type="Proteomes" id="UP000028252"/>
    </source>
</evidence>
<dbReference type="GO" id="GO:1902201">
    <property type="term" value="P:negative regulation of bacterial-type flagellum-dependent cell motility"/>
    <property type="evidence" value="ECO:0007669"/>
    <property type="project" value="TreeGrafter"/>
</dbReference>
<dbReference type="CDD" id="cd06225">
    <property type="entry name" value="HAMP"/>
    <property type="match status" value="1"/>
</dbReference>
<feature type="transmembrane region" description="Helical" evidence="4">
    <location>
        <begin position="311"/>
        <end position="335"/>
    </location>
</feature>